<keyword evidence="6 11" id="KW-0732">Signal</keyword>
<name>A0A9D3WTB6_9SAUR</name>
<dbReference type="GO" id="GO:0005615">
    <property type="term" value="C:extracellular space"/>
    <property type="evidence" value="ECO:0007669"/>
    <property type="project" value="UniProtKB-UniRule"/>
</dbReference>
<evidence type="ECO:0000256" key="9">
    <source>
        <dbReference type="ARBA" id="ARBA00023180"/>
    </source>
</evidence>
<comment type="similarity">
    <text evidence="2 11">Belongs to the IL-5 family.</text>
</comment>
<evidence type="ECO:0000256" key="11">
    <source>
        <dbReference type="RuleBase" id="RU363136"/>
    </source>
</evidence>
<keyword evidence="5 11" id="KW-0964">Secreted</keyword>
<evidence type="ECO:0000256" key="1">
    <source>
        <dbReference type="ARBA" id="ARBA00004613"/>
    </source>
</evidence>
<dbReference type="GO" id="GO:0008083">
    <property type="term" value="F:growth factor activity"/>
    <property type="evidence" value="ECO:0007669"/>
    <property type="project" value="UniProtKB-UniRule"/>
</dbReference>
<evidence type="ECO:0000256" key="2">
    <source>
        <dbReference type="ARBA" id="ARBA00006740"/>
    </source>
</evidence>
<organism evidence="12 13">
    <name type="scientific">Mauremys mutica</name>
    <name type="common">yellowpond turtle</name>
    <dbReference type="NCBI Taxonomy" id="74926"/>
    <lineage>
        <taxon>Eukaryota</taxon>
        <taxon>Metazoa</taxon>
        <taxon>Chordata</taxon>
        <taxon>Craniata</taxon>
        <taxon>Vertebrata</taxon>
        <taxon>Euteleostomi</taxon>
        <taxon>Archelosauria</taxon>
        <taxon>Testudinata</taxon>
        <taxon>Testudines</taxon>
        <taxon>Cryptodira</taxon>
        <taxon>Durocryptodira</taxon>
        <taxon>Testudinoidea</taxon>
        <taxon>Geoemydidae</taxon>
        <taxon>Geoemydinae</taxon>
        <taxon>Mauremys</taxon>
    </lineage>
</organism>
<proteinExistence type="inferred from homology"/>
<evidence type="ECO:0000256" key="6">
    <source>
        <dbReference type="ARBA" id="ARBA00022729"/>
    </source>
</evidence>
<keyword evidence="8 11" id="KW-1015">Disulfide bond</keyword>
<comment type="subunit">
    <text evidence="10">Homodimer; disulfide-linked. Interacts with IL5RA. Interacts with CSF2RB.</text>
</comment>
<evidence type="ECO:0000256" key="8">
    <source>
        <dbReference type="ARBA" id="ARBA00023157"/>
    </source>
</evidence>
<comment type="function">
    <text evidence="11">Homodimeric cytokine expressed predominantly by T-lymphocytes and NK cells that plays an important role in the survival, differentiation, and chemotaxis of eosinophils. Acts also on activated and resting B-cells to induce immunoglobulin production, growth, and differentiation. Mechanistically, exerts its biological effects through a receptor composed of IL5RA subunit and the cytokine receptor common subunit beta/CSF2RB. Binding to the receptor leads to activation of various kinases including LYN, SYK and JAK2 and thereby propagates signals through the RAS-MAPK and JAK-STAT5 pathways respectively.</text>
</comment>
<evidence type="ECO:0000313" key="12">
    <source>
        <dbReference type="EMBL" id="KAH1166943.1"/>
    </source>
</evidence>
<evidence type="ECO:0000256" key="4">
    <source>
        <dbReference type="ARBA" id="ARBA00022514"/>
    </source>
</evidence>
<reference evidence="12" key="1">
    <citation type="submission" date="2021-09" db="EMBL/GenBank/DDBJ databases">
        <title>The genome of Mauremys mutica provides insights into the evolution of semi-aquatic lifestyle.</title>
        <authorList>
            <person name="Gong S."/>
            <person name="Gao Y."/>
        </authorList>
    </citation>
    <scope>NUCLEOTIDE SEQUENCE</scope>
    <source>
        <strain evidence="12">MM-2020</strain>
        <tissue evidence="12">Muscle</tissue>
    </source>
</reference>
<keyword evidence="13" id="KW-1185">Reference proteome</keyword>
<evidence type="ECO:0000256" key="5">
    <source>
        <dbReference type="ARBA" id="ARBA00022525"/>
    </source>
</evidence>
<dbReference type="InterPro" id="IPR009079">
    <property type="entry name" value="4_helix_cytokine-like_core"/>
</dbReference>
<dbReference type="AlphaFoldDB" id="A0A9D3WTB6"/>
<accession>A0A9D3WTB6</accession>
<gene>
    <name evidence="11" type="primary">IL5</name>
    <name evidence="12" type="ORF">KIL84_016115</name>
</gene>
<evidence type="ECO:0000256" key="3">
    <source>
        <dbReference type="ARBA" id="ARBA00019463"/>
    </source>
</evidence>
<dbReference type="GO" id="GO:0005125">
    <property type="term" value="F:cytokine activity"/>
    <property type="evidence" value="ECO:0007669"/>
    <property type="project" value="UniProtKB-UniRule"/>
</dbReference>
<evidence type="ECO:0000256" key="10">
    <source>
        <dbReference type="ARBA" id="ARBA00034135"/>
    </source>
</evidence>
<dbReference type="GO" id="GO:0005137">
    <property type="term" value="F:interleukin-5 receptor binding"/>
    <property type="evidence" value="ECO:0007669"/>
    <property type="project" value="UniProtKB-UniRule"/>
</dbReference>
<dbReference type="PANTHER" id="PTHR48491">
    <property type="entry name" value="INTERLEUKIN-5"/>
    <property type="match status" value="1"/>
</dbReference>
<keyword evidence="9 11" id="KW-0325">Glycoprotein</keyword>
<dbReference type="InterPro" id="IPR000186">
    <property type="entry name" value="IL-5"/>
</dbReference>
<evidence type="ECO:0000256" key="7">
    <source>
        <dbReference type="ARBA" id="ARBA00023030"/>
    </source>
</evidence>
<dbReference type="Proteomes" id="UP000827986">
    <property type="component" value="Unassembled WGS sequence"/>
</dbReference>
<dbReference type="GO" id="GO:0006955">
    <property type="term" value="P:immune response"/>
    <property type="evidence" value="ECO:0007669"/>
    <property type="project" value="UniProtKB-UniRule"/>
</dbReference>
<dbReference type="EMBL" id="JAHDVG010000487">
    <property type="protein sequence ID" value="KAH1166943.1"/>
    <property type="molecule type" value="Genomic_DNA"/>
</dbReference>
<sequence>MITNVMKDDQRLKIPIPVHQNNADCASTILDGIDLLEKQPEMQKFSNIFRNLKEVKTSLQQNLKTQASCDTESVTVSKFIKKLEDFIRTRYRTTKH</sequence>
<evidence type="ECO:0000313" key="13">
    <source>
        <dbReference type="Proteomes" id="UP000827986"/>
    </source>
</evidence>
<comment type="caution">
    <text evidence="12">The sequence shown here is derived from an EMBL/GenBank/DDBJ whole genome shotgun (WGS) entry which is preliminary data.</text>
</comment>
<keyword evidence="4 11" id="KW-0202">Cytokine</keyword>
<protein>
    <recommendedName>
        <fullName evidence="3 11">Interleukin-5</fullName>
    </recommendedName>
    <alternativeName>
        <fullName evidence="11">Eosinophil differentiation factor</fullName>
    </alternativeName>
</protein>
<dbReference type="SUPFAM" id="SSF47266">
    <property type="entry name" value="4-helical cytokines"/>
    <property type="match status" value="1"/>
</dbReference>
<dbReference type="Pfam" id="PF02025">
    <property type="entry name" value="IL5"/>
    <property type="match status" value="1"/>
</dbReference>
<dbReference type="PANTHER" id="PTHR48491:SF1">
    <property type="entry name" value="INTERLEUKIN-5"/>
    <property type="match status" value="1"/>
</dbReference>
<keyword evidence="7 11" id="KW-0339">Growth factor</keyword>
<comment type="subcellular location">
    <subcellularLocation>
        <location evidence="1 11">Secreted</location>
    </subcellularLocation>
</comment>
<dbReference type="Gene3D" id="1.20.1250.10">
    <property type="match status" value="1"/>
</dbReference>